<dbReference type="Pfam" id="PF24976">
    <property type="entry name" value="Lipocalin_10"/>
    <property type="match status" value="1"/>
</dbReference>
<name>A0A183BPV0_GLOPA</name>
<dbReference type="PANTHER" id="PTHR37437">
    <property type="entry name" value="LIPOCALIN-RELATED PROTEIN-RELATED"/>
    <property type="match status" value="1"/>
</dbReference>
<reference evidence="3" key="2">
    <citation type="submission" date="2014-05" db="EMBL/GenBank/DDBJ databases">
        <title>The genome and life-stage specific transcriptomes of Globodera pallida elucidate key aspects of plant parasitism by a cyst nematode.</title>
        <authorList>
            <person name="Cotton J.A."/>
            <person name="Lilley C.J."/>
            <person name="Jones L.M."/>
            <person name="Kikuchi T."/>
            <person name="Reid A.J."/>
            <person name="Thorpe P."/>
            <person name="Tsai I.J."/>
            <person name="Beasley H."/>
            <person name="Blok V."/>
            <person name="Cock P.J.A."/>
            <person name="Van den Akker S.E."/>
            <person name="Holroyd N."/>
            <person name="Hunt M."/>
            <person name="Mantelin S."/>
            <person name="Naghra H."/>
            <person name="Pain A."/>
            <person name="Palomares-Rius J.E."/>
            <person name="Zarowiecki M."/>
            <person name="Berriman M."/>
            <person name="Jones J.T."/>
            <person name="Urwin P.E."/>
        </authorList>
    </citation>
    <scope>NUCLEOTIDE SEQUENCE [LARGE SCALE GENOMIC DNA]</scope>
    <source>
        <strain evidence="3">Lindley</strain>
    </source>
</reference>
<feature type="signal peptide" evidence="1">
    <location>
        <begin position="1"/>
        <end position="24"/>
    </location>
</feature>
<dbReference type="Proteomes" id="UP000050741">
    <property type="component" value="Unassembled WGS sequence"/>
</dbReference>
<dbReference type="WBParaSite" id="GPLIN_000263600">
    <property type="protein sequence ID" value="GPLIN_000263600"/>
    <property type="gene ID" value="GPLIN_000263600"/>
</dbReference>
<keyword evidence="3" id="KW-1185">Reference proteome</keyword>
<evidence type="ECO:0000259" key="2">
    <source>
        <dbReference type="Pfam" id="PF24976"/>
    </source>
</evidence>
<dbReference type="InterPro" id="IPR012674">
    <property type="entry name" value="Calycin"/>
</dbReference>
<sequence>MKRISTIFLPIFIGWLAHQRGAVGIGENPMDFHNIAEIFTGIGQMIQHPAATVEVPSPLIMGKWFQVYKAAVNFDIQRTQMYCAVSYFKPNSVMGEDGFSMEESYRVVSKHGPIETFKRDLNKVGSGKYWMYTEEYFYPKQFYIIKLGPSFDNNTSVEDADIQYMVVTDAGKLALTVYARDPMLFFQKFNKECVDFLKEQGFGGKLFWNSPKPIYQGNDCEWPSEKEVFARRVLKNYEQNKRAQVAAAANATESPAQTFAEMVKNPSMALQKLMQNYQ</sequence>
<reference evidence="4" key="3">
    <citation type="submission" date="2016-06" db="UniProtKB">
        <authorList>
            <consortium name="WormBaseParasite"/>
        </authorList>
    </citation>
    <scope>IDENTIFICATION</scope>
</reference>
<dbReference type="SUPFAM" id="SSF50814">
    <property type="entry name" value="Lipocalins"/>
    <property type="match status" value="1"/>
</dbReference>
<reference evidence="3" key="1">
    <citation type="submission" date="2013-12" db="EMBL/GenBank/DDBJ databases">
        <authorList>
            <person name="Aslett M."/>
        </authorList>
    </citation>
    <scope>NUCLEOTIDE SEQUENCE [LARGE SCALE GENOMIC DNA]</scope>
    <source>
        <strain evidence="3">Lindley</strain>
    </source>
</reference>
<evidence type="ECO:0000313" key="3">
    <source>
        <dbReference type="Proteomes" id="UP000050741"/>
    </source>
</evidence>
<protein>
    <submittedName>
        <fullName evidence="4">Lipocln_cytosolic_FA-bd_dom domain-containing protein</fullName>
    </submittedName>
</protein>
<organism evidence="3 4">
    <name type="scientific">Globodera pallida</name>
    <name type="common">Potato cyst nematode worm</name>
    <name type="synonym">Heterodera pallida</name>
    <dbReference type="NCBI Taxonomy" id="36090"/>
    <lineage>
        <taxon>Eukaryota</taxon>
        <taxon>Metazoa</taxon>
        <taxon>Ecdysozoa</taxon>
        <taxon>Nematoda</taxon>
        <taxon>Chromadorea</taxon>
        <taxon>Rhabditida</taxon>
        <taxon>Tylenchina</taxon>
        <taxon>Tylenchomorpha</taxon>
        <taxon>Tylenchoidea</taxon>
        <taxon>Heteroderidae</taxon>
        <taxon>Heteroderinae</taxon>
        <taxon>Globodera</taxon>
    </lineage>
</organism>
<dbReference type="PANTHER" id="PTHR37437:SF1">
    <property type="entry name" value="LIPOCALIN-RELATED PROTEIN"/>
    <property type="match status" value="1"/>
</dbReference>
<evidence type="ECO:0000313" key="4">
    <source>
        <dbReference type="WBParaSite" id="GPLIN_000263600"/>
    </source>
</evidence>
<keyword evidence="1" id="KW-0732">Signal</keyword>
<dbReference type="AlphaFoldDB" id="A0A183BPV0"/>
<proteinExistence type="predicted"/>
<feature type="domain" description="Lipocalin" evidence="2">
    <location>
        <begin position="60"/>
        <end position="202"/>
    </location>
</feature>
<dbReference type="InterPro" id="IPR056868">
    <property type="entry name" value="Lipocalin_dom_nem"/>
</dbReference>
<evidence type="ECO:0000256" key="1">
    <source>
        <dbReference type="SAM" id="SignalP"/>
    </source>
</evidence>
<feature type="chain" id="PRO_5008146469" evidence="1">
    <location>
        <begin position="25"/>
        <end position="278"/>
    </location>
</feature>
<accession>A0A183BPV0</accession>